<gene>
    <name evidence="1" type="ORF">S01H4_17872</name>
</gene>
<sequence length="248" mass="29330">MKQITLREFLRIKSEKVKKAILDNFFREYDQYEVIHEKYKESNDKYYKFFIQFRVNYDEKAECLEIDQNLSDVFGIDTIPSIYQMIAYFYMSSVKYGRAFMLYGETGTEKTTFLNILIPNKKIYFKSGLSLTMSSLSELFKEWNELNNKAGASMGQFDFSTIKEIRKEQNKLEDKIYSEVKKSAPDEVLKILPEECGEMEMGYETKGNIFYFVMLDPEFIESEETILLAITIDLKNKVDLIKNFEIKD</sequence>
<dbReference type="EMBL" id="BART01007892">
    <property type="protein sequence ID" value="GAG65339.1"/>
    <property type="molecule type" value="Genomic_DNA"/>
</dbReference>
<evidence type="ECO:0000313" key="1">
    <source>
        <dbReference type="EMBL" id="GAG65339.1"/>
    </source>
</evidence>
<dbReference type="AlphaFoldDB" id="X0Z886"/>
<comment type="caution">
    <text evidence="1">The sequence shown here is derived from an EMBL/GenBank/DDBJ whole genome shotgun (WGS) entry which is preliminary data.</text>
</comment>
<organism evidence="1">
    <name type="scientific">marine sediment metagenome</name>
    <dbReference type="NCBI Taxonomy" id="412755"/>
    <lineage>
        <taxon>unclassified sequences</taxon>
        <taxon>metagenomes</taxon>
        <taxon>ecological metagenomes</taxon>
    </lineage>
</organism>
<accession>X0Z886</accession>
<reference evidence="1" key="1">
    <citation type="journal article" date="2014" name="Front. Microbiol.">
        <title>High frequency of phylogenetically diverse reductive dehalogenase-homologous genes in deep subseafloor sedimentary metagenomes.</title>
        <authorList>
            <person name="Kawai M."/>
            <person name="Futagami T."/>
            <person name="Toyoda A."/>
            <person name="Takaki Y."/>
            <person name="Nishi S."/>
            <person name="Hori S."/>
            <person name="Arai W."/>
            <person name="Tsubouchi T."/>
            <person name="Morono Y."/>
            <person name="Uchiyama I."/>
            <person name="Ito T."/>
            <person name="Fujiyama A."/>
            <person name="Inagaki F."/>
            <person name="Takami H."/>
        </authorList>
    </citation>
    <scope>NUCLEOTIDE SEQUENCE</scope>
    <source>
        <strain evidence="1">Expedition CK06-06</strain>
    </source>
</reference>
<protein>
    <submittedName>
        <fullName evidence="1">Uncharacterized protein</fullName>
    </submittedName>
</protein>
<name>X0Z886_9ZZZZ</name>
<proteinExistence type="predicted"/>